<dbReference type="EMBL" id="QGUB01000011">
    <property type="protein sequence ID" value="PWW43560.1"/>
    <property type="molecule type" value="Genomic_DNA"/>
</dbReference>
<keyword evidence="4" id="KW-1185">Reference proteome</keyword>
<protein>
    <recommendedName>
        <fullName evidence="5">DUF4124 domain-containing protein</fullName>
    </recommendedName>
</protein>
<gene>
    <name evidence="3" type="ORF">DFR36_11122</name>
</gene>
<feature type="signal peptide" evidence="2">
    <location>
        <begin position="1"/>
        <end position="34"/>
    </location>
</feature>
<comment type="caution">
    <text evidence="3">The sequence shown here is derived from an EMBL/GenBank/DDBJ whole genome shotgun (WGS) entry which is preliminary data.</text>
</comment>
<evidence type="ECO:0000313" key="4">
    <source>
        <dbReference type="Proteomes" id="UP000246483"/>
    </source>
</evidence>
<proteinExistence type="predicted"/>
<keyword evidence="2" id="KW-0732">Signal</keyword>
<accession>A0A317R7T7</accession>
<dbReference type="AlphaFoldDB" id="A0A317R7T7"/>
<feature type="compositionally biased region" description="Pro residues" evidence="1">
    <location>
        <begin position="83"/>
        <end position="97"/>
    </location>
</feature>
<name>A0A317R7T7_9BURK</name>
<evidence type="ECO:0008006" key="5">
    <source>
        <dbReference type="Google" id="ProtNLM"/>
    </source>
</evidence>
<sequence>MSLKRLVQAMRKRMKHYTPIALGMALVALAPAWAQDSIYRCGNEYTNNATQARERGCRLVEGGNVTILQTTPRPAPAGGAAPAPAPGGRPSASPPSAPRVDTAEQRARDTDARAILEAELRKAEARLAELRTEYNDGAPQRTAQEQLNPQAYAERTAELKAGVARAEADVAGIKRELGRLNR</sequence>
<organism evidence="3 4">
    <name type="scientific">Melaminivora alkalimesophila</name>
    <dbReference type="NCBI Taxonomy" id="1165852"/>
    <lineage>
        <taxon>Bacteria</taxon>
        <taxon>Pseudomonadati</taxon>
        <taxon>Pseudomonadota</taxon>
        <taxon>Betaproteobacteria</taxon>
        <taxon>Burkholderiales</taxon>
        <taxon>Comamonadaceae</taxon>
        <taxon>Melaminivora</taxon>
    </lineage>
</organism>
<evidence type="ECO:0000256" key="1">
    <source>
        <dbReference type="SAM" id="MobiDB-lite"/>
    </source>
</evidence>
<feature type="region of interest" description="Disordered" evidence="1">
    <location>
        <begin position="69"/>
        <end position="108"/>
    </location>
</feature>
<evidence type="ECO:0000256" key="2">
    <source>
        <dbReference type="SAM" id="SignalP"/>
    </source>
</evidence>
<evidence type="ECO:0000313" key="3">
    <source>
        <dbReference type="EMBL" id="PWW43560.1"/>
    </source>
</evidence>
<reference evidence="3 4" key="1">
    <citation type="submission" date="2018-05" db="EMBL/GenBank/DDBJ databases">
        <title>Genomic Encyclopedia of Type Strains, Phase IV (KMG-IV): sequencing the most valuable type-strain genomes for metagenomic binning, comparative biology and taxonomic classification.</title>
        <authorList>
            <person name="Goeker M."/>
        </authorList>
    </citation>
    <scope>NUCLEOTIDE SEQUENCE [LARGE SCALE GENOMIC DNA]</scope>
    <source>
        <strain evidence="3 4">DSM 26006</strain>
    </source>
</reference>
<dbReference type="Proteomes" id="UP000246483">
    <property type="component" value="Unassembled WGS sequence"/>
</dbReference>
<feature type="chain" id="PRO_5016363747" description="DUF4124 domain-containing protein" evidence="2">
    <location>
        <begin position="35"/>
        <end position="182"/>
    </location>
</feature>